<reference evidence="2" key="1">
    <citation type="journal article" date="2024" name="Int. J. Syst. Evol. Microbiol.">
        <title>Methylomarinovum tepidoasis sp. nov., a moderately thermophilic methanotroph of the family Methylothermaceae isolated from a deep-sea hydrothermal field.</title>
        <authorList>
            <person name="Hirayama H."/>
            <person name="Takaki Y."/>
            <person name="Abe M."/>
            <person name="Miyazaki M."/>
            <person name="Uematsu K."/>
            <person name="Matsui Y."/>
            <person name="Takai K."/>
        </authorList>
    </citation>
    <scope>NUCLEOTIDE SEQUENCE [LARGE SCALE GENOMIC DNA]</scope>
    <source>
        <strain evidence="2">IN45</strain>
    </source>
</reference>
<dbReference type="KEGG" id="meiy:MIN45_P0873"/>
<dbReference type="EMBL" id="AP024718">
    <property type="protein sequence ID" value="BCX88504.1"/>
    <property type="molecule type" value="Genomic_DNA"/>
</dbReference>
<dbReference type="RefSeq" id="WP_286293647.1">
    <property type="nucleotide sequence ID" value="NZ_AP024718.1"/>
</dbReference>
<evidence type="ECO:0000313" key="1">
    <source>
        <dbReference type="EMBL" id="BCX88504.1"/>
    </source>
</evidence>
<dbReference type="AlphaFoldDB" id="A0AAU9C5Q4"/>
<sequence length="169" mass="18397">MLAEKITAAGFALETDGARLVVKPSGKLTAAQWDFIRRHRDAIIAELVGQAANEGGDTLAEALRQACQGLTVTPDQVRAAMSAEDLDDWRAGRIPLAELEAFAKALDRRLHRKPDPALVVDDPLTVPCWTLAGSVVLIRACDAEHAKWLRRWNPAPPIDSETQSEEPTA</sequence>
<proteinExistence type="predicted"/>
<evidence type="ECO:0000313" key="2">
    <source>
        <dbReference type="Proteomes" id="UP001321450"/>
    </source>
</evidence>
<evidence type="ECO:0008006" key="3">
    <source>
        <dbReference type="Google" id="ProtNLM"/>
    </source>
</evidence>
<organism evidence="1 2">
    <name type="scientific">Methylomarinovum tepidoasis</name>
    <dbReference type="NCBI Taxonomy" id="2840183"/>
    <lineage>
        <taxon>Bacteria</taxon>
        <taxon>Pseudomonadati</taxon>
        <taxon>Pseudomonadota</taxon>
        <taxon>Gammaproteobacteria</taxon>
        <taxon>Methylococcales</taxon>
        <taxon>Methylothermaceae</taxon>
        <taxon>Methylomarinovum</taxon>
    </lineage>
</organism>
<dbReference type="Proteomes" id="UP001321450">
    <property type="component" value="Chromosome"/>
</dbReference>
<protein>
    <recommendedName>
        <fullName evidence="3">TubC N-terminal docking domain-containing protein</fullName>
    </recommendedName>
</protein>
<name>A0AAU9C5Q4_9GAMM</name>
<accession>A0AAU9C5Q4</accession>
<keyword evidence="2" id="KW-1185">Reference proteome</keyword>
<gene>
    <name evidence="1" type="ORF">MIN45_P0873</name>
</gene>